<protein>
    <submittedName>
        <fullName evidence="1">Uncharacterized protein</fullName>
    </submittedName>
</protein>
<dbReference type="EMBL" id="AP019841">
    <property type="protein sequence ID" value="BBM53966.1"/>
    <property type="molecule type" value="Genomic_DNA"/>
</dbReference>
<gene>
    <name evidence="1" type="ORF">JMUB3936_0237</name>
</gene>
<dbReference type="Proteomes" id="UP000321944">
    <property type="component" value="Chromosome"/>
</dbReference>
<reference evidence="1 2" key="1">
    <citation type="submission" date="2019-07" db="EMBL/GenBank/DDBJ databases">
        <title>Complete Genome Sequence of Leptotrichia wadei Strain JMUB3936.</title>
        <authorList>
            <person name="Watanabe S."/>
            <person name="Cui L."/>
        </authorList>
    </citation>
    <scope>NUCLEOTIDE SEQUENCE [LARGE SCALE GENOMIC DNA]</scope>
    <source>
        <strain evidence="1 2">JMUB3936</strain>
    </source>
</reference>
<sequence>MPDIPEGEKRSQGKQAAVKSLKQLFTKTQVYAKLKGDVYGLTPAQCRKVKRRSESSDLKPGERRP</sequence>
<organism evidence="1 2">
    <name type="scientific">Leptotrichia wadei</name>
    <dbReference type="NCBI Taxonomy" id="157687"/>
    <lineage>
        <taxon>Bacteria</taxon>
        <taxon>Fusobacteriati</taxon>
        <taxon>Fusobacteriota</taxon>
        <taxon>Fusobacteriia</taxon>
        <taxon>Fusobacteriales</taxon>
        <taxon>Leptotrichiaceae</taxon>
        <taxon>Leptotrichia</taxon>
    </lineage>
</organism>
<evidence type="ECO:0000313" key="1">
    <source>
        <dbReference type="EMBL" id="BBM53966.1"/>
    </source>
</evidence>
<accession>A0A510KQM4</accession>
<evidence type="ECO:0000313" key="2">
    <source>
        <dbReference type="Proteomes" id="UP000321944"/>
    </source>
</evidence>
<dbReference type="AlphaFoldDB" id="A0A510KQM4"/>
<proteinExistence type="predicted"/>
<name>A0A510KQM4_9FUSO</name>